<dbReference type="RefSeq" id="WP_200167004.1">
    <property type="nucleotide sequence ID" value="NZ_JACTSG010000005.1"/>
</dbReference>
<protein>
    <submittedName>
        <fullName evidence="1">Uncharacterized protein</fullName>
    </submittedName>
</protein>
<evidence type="ECO:0000313" key="2">
    <source>
        <dbReference type="Proteomes" id="UP000760407"/>
    </source>
</evidence>
<organism evidence="1 2">
    <name type="scientific">Francisella philomiragia</name>
    <dbReference type="NCBI Taxonomy" id="28110"/>
    <lineage>
        <taxon>Bacteria</taxon>
        <taxon>Pseudomonadati</taxon>
        <taxon>Pseudomonadota</taxon>
        <taxon>Gammaproteobacteria</taxon>
        <taxon>Thiotrichales</taxon>
        <taxon>Francisellaceae</taxon>
        <taxon>Francisella</taxon>
    </lineage>
</organism>
<evidence type="ECO:0000313" key="1">
    <source>
        <dbReference type="EMBL" id="MBK2302785.1"/>
    </source>
</evidence>
<proteinExistence type="predicted"/>
<dbReference type="EMBL" id="JACTSG010000005">
    <property type="protein sequence ID" value="MBK2302785.1"/>
    <property type="molecule type" value="Genomic_DNA"/>
</dbReference>
<reference evidence="1 2" key="1">
    <citation type="submission" date="2020-08" db="EMBL/GenBank/DDBJ databases">
        <title>Comparative genomics of Francisella species.</title>
        <authorList>
            <person name="Sahl J."/>
            <person name="Sjodin A."/>
            <person name="Wagner D."/>
            <person name="Forsman M."/>
        </authorList>
    </citation>
    <scope>NUCLEOTIDE SEQUENCE [LARGE SCALE GENOMIC DNA]</scope>
    <source>
        <strain evidence="1 2">F1093</strain>
    </source>
</reference>
<gene>
    <name evidence="1" type="ORF">IBE52_07640</name>
</gene>
<name>A0ABS1GDG1_9GAMM</name>
<sequence length="297" mass="35398">MTSARIKYLLSNKWLSFNDICLVFKYLQFTNSYKDTITILNNCYHEKDFKIYFNPVLFDINNHQSNIYLSYGNRVINKKSNLDIFKGFFSDDYNDCYLEYDRFVLYYLDIDNPYLEVASSYALEQQDDNRAVFCISGFVYRNLYIRLKKKVFENGNIIFKSLKAIKSDVNEQLEIYVKTYEFIKVFKDILNLEPYITTIHNPPKTNIEEQPIKEAQEVEPYLDSEHPYYSTDLALCVELWKDLYINNFGNQSQGVKNRVKQWLKDKKGLELEDNSQRLKKITSIINYDNNPYKTKKS</sequence>
<dbReference type="Proteomes" id="UP000760407">
    <property type="component" value="Unassembled WGS sequence"/>
</dbReference>
<keyword evidence="2" id="KW-1185">Reference proteome</keyword>
<accession>A0ABS1GDG1</accession>
<comment type="caution">
    <text evidence="1">The sequence shown here is derived from an EMBL/GenBank/DDBJ whole genome shotgun (WGS) entry which is preliminary data.</text>
</comment>